<proteinExistence type="predicted"/>
<dbReference type="Proteomes" id="UP000729402">
    <property type="component" value="Unassembled WGS sequence"/>
</dbReference>
<dbReference type="OrthoDB" id="695555at2759"/>
<reference evidence="1" key="2">
    <citation type="submission" date="2021-02" db="EMBL/GenBank/DDBJ databases">
        <authorList>
            <person name="Kimball J.A."/>
            <person name="Haas M.W."/>
            <person name="Macchietto M."/>
            <person name="Kono T."/>
            <person name="Duquette J."/>
            <person name="Shao M."/>
        </authorList>
    </citation>
    <scope>NUCLEOTIDE SEQUENCE</scope>
    <source>
        <tissue evidence="1">Fresh leaf tissue</tissue>
    </source>
</reference>
<reference evidence="1" key="1">
    <citation type="journal article" date="2021" name="bioRxiv">
        <title>Whole Genome Assembly and Annotation of Northern Wild Rice, Zizania palustris L., Supports a Whole Genome Duplication in the Zizania Genus.</title>
        <authorList>
            <person name="Haas M."/>
            <person name="Kono T."/>
            <person name="Macchietto M."/>
            <person name="Millas R."/>
            <person name="McGilp L."/>
            <person name="Shao M."/>
            <person name="Duquette J."/>
            <person name="Hirsch C.N."/>
            <person name="Kimball J."/>
        </authorList>
    </citation>
    <scope>NUCLEOTIDE SEQUENCE</scope>
    <source>
        <tissue evidence="1">Fresh leaf tissue</tissue>
    </source>
</reference>
<dbReference type="AlphaFoldDB" id="A0A8J5VLT1"/>
<name>A0A8J5VLT1_ZIZPA</name>
<protein>
    <submittedName>
        <fullName evidence="1">Uncharacterized protein</fullName>
    </submittedName>
</protein>
<evidence type="ECO:0000313" key="2">
    <source>
        <dbReference type="Proteomes" id="UP000729402"/>
    </source>
</evidence>
<sequence>MLDSEILDGSNMEVIEKLAIVAVQCLSRRGDDRPTMKEVAESLQMLWRLQMQAICDPESDGHMHDNYGGWPSVVLHLDENEMANQSMETSKLVLSE</sequence>
<organism evidence="1 2">
    <name type="scientific">Zizania palustris</name>
    <name type="common">Northern wild rice</name>
    <dbReference type="NCBI Taxonomy" id="103762"/>
    <lineage>
        <taxon>Eukaryota</taxon>
        <taxon>Viridiplantae</taxon>
        <taxon>Streptophyta</taxon>
        <taxon>Embryophyta</taxon>
        <taxon>Tracheophyta</taxon>
        <taxon>Spermatophyta</taxon>
        <taxon>Magnoliopsida</taxon>
        <taxon>Liliopsida</taxon>
        <taxon>Poales</taxon>
        <taxon>Poaceae</taxon>
        <taxon>BOP clade</taxon>
        <taxon>Oryzoideae</taxon>
        <taxon>Oryzeae</taxon>
        <taxon>Zizaniinae</taxon>
        <taxon>Zizania</taxon>
    </lineage>
</organism>
<evidence type="ECO:0000313" key="1">
    <source>
        <dbReference type="EMBL" id="KAG8049264.1"/>
    </source>
</evidence>
<dbReference type="EMBL" id="JAAALK010000289">
    <property type="protein sequence ID" value="KAG8049264.1"/>
    <property type="molecule type" value="Genomic_DNA"/>
</dbReference>
<gene>
    <name evidence="1" type="ORF">GUJ93_ZPchr0009g738</name>
</gene>
<keyword evidence="2" id="KW-1185">Reference proteome</keyword>
<comment type="caution">
    <text evidence="1">The sequence shown here is derived from an EMBL/GenBank/DDBJ whole genome shotgun (WGS) entry which is preliminary data.</text>
</comment>
<accession>A0A8J5VLT1</accession>